<name>A0ABX0BKB9_9PSEU</name>
<feature type="compositionally biased region" description="Basic and acidic residues" evidence="1">
    <location>
        <begin position="192"/>
        <end position="210"/>
    </location>
</feature>
<accession>A0ABX0BKB9</accession>
<reference evidence="2 3" key="1">
    <citation type="submission" date="2020-01" db="EMBL/GenBank/DDBJ databases">
        <title>Insect and environment-associated Actinomycetes.</title>
        <authorList>
            <person name="Currrie C."/>
            <person name="Chevrette M."/>
            <person name="Carlson C."/>
            <person name="Stubbendieck R."/>
            <person name="Wendt-Pienkowski E."/>
        </authorList>
    </citation>
    <scope>NUCLEOTIDE SEQUENCE [LARGE SCALE GENOMIC DNA]</scope>
    <source>
        <strain evidence="2 3">SID8386</strain>
    </source>
</reference>
<feature type="compositionally biased region" description="Basic and acidic residues" evidence="1">
    <location>
        <begin position="169"/>
        <end position="183"/>
    </location>
</feature>
<protein>
    <submittedName>
        <fullName evidence="2">Uncharacterized protein</fullName>
    </submittedName>
</protein>
<feature type="region of interest" description="Disordered" evidence="1">
    <location>
        <begin position="168"/>
        <end position="210"/>
    </location>
</feature>
<gene>
    <name evidence="2" type="ORF">G3I59_09000</name>
</gene>
<proteinExistence type="predicted"/>
<organism evidence="2 3">
    <name type="scientific">Amycolatopsis rubida</name>
    <dbReference type="NCBI Taxonomy" id="112413"/>
    <lineage>
        <taxon>Bacteria</taxon>
        <taxon>Bacillati</taxon>
        <taxon>Actinomycetota</taxon>
        <taxon>Actinomycetes</taxon>
        <taxon>Pseudonocardiales</taxon>
        <taxon>Pseudonocardiaceae</taxon>
        <taxon>Amycolatopsis</taxon>
    </lineage>
</organism>
<keyword evidence="3" id="KW-1185">Reference proteome</keyword>
<dbReference type="Proteomes" id="UP000470404">
    <property type="component" value="Unassembled WGS sequence"/>
</dbReference>
<evidence type="ECO:0000256" key="1">
    <source>
        <dbReference type="SAM" id="MobiDB-lite"/>
    </source>
</evidence>
<evidence type="ECO:0000313" key="3">
    <source>
        <dbReference type="Proteomes" id="UP000470404"/>
    </source>
</evidence>
<evidence type="ECO:0000313" key="2">
    <source>
        <dbReference type="EMBL" id="NEC55726.1"/>
    </source>
</evidence>
<dbReference type="EMBL" id="JAAGNC010000061">
    <property type="protein sequence ID" value="NEC55726.1"/>
    <property type="molecule type" value="Genomic_DNA"/>
</dbReference>
<comment type="caution">
    <text evidence="2">The sequence shown here is derived from an EMBL/GenBank/DDBJ whole genome shotgun (WGS) entry which is preliminary data.</text>
</comment>
<feature type="region of interest" description="Disordered" evidence="1">
    <location>
        <begin position="54"/>
        <end position="95"/>
    </location>
</feature>
<sequence length="210" mass="22414">MAKTSENPADAVAADVDRIARAVKQAREAGAVAAVPARLLKACQRIVSLGDADNAAASGSNQVGRRSPARTTSGGSLGEAGTGQTAQPQAGDAGQMAQNVPLRRMIWLVIEPGEEFNVATVVERLQRRGAAWPANKVSNALGYWVERGRLHRVRHGVYQVPATLPAPDFEDRASARRDQRADASSRGVNAPRGKESYRDGPSESHERRAM</sequence>
<feature type="compositionally biased region" description="Polar residues" evidence="1">
    <location>
        <begin position="57"/>
        <end position="74"/>
    </location>
</feature>